<evidence type="ECO:0000313" key="3">
    <source>
        <dbReference type="Proteomes" id="UP000886723"/>
    </source>
</evidence>
<dbReference type="InterPro" id="IPR028348">
    <property type="entry name" value="FAD-binding_protein"/>
</dbReference>
<dbReference type="AlphaFoldDB" id="A0A9D1NTC5"/>
<organism evidence="2 3">
    <name type="scientific">Candidatus Pullilachnospira stercoravium</name>
    <dbReference type="NCBI Taxonomy" id="2840913"/>
    <lineage>
        <taxon>Bacteria</taxon>
        <taxon>Bacillati</taxon>
        <taxon>Bacillota</taxon>
        <taxon>Clostridia</taxon>
        <taxon>Lachnospirales</taxon>
        <taxon>Lachnospiraceae</taxon>
        <taxon>Lachnospiraceae incertae sedis</taxon>
        <taxon>Candidatus Pullilachnospira</taxon>
    </lineage>
</organism>
<comment type="caution">
    <text evidence="2">The sequence shown here is derived from an EMBL/GenBank/DDBJ whole genome shotgun (WGS) entry which is preliminary data.</text>
</comment>
<sequence>MIRISQIKIPLPFQEASLERQILQILKIRREELLSWKLIRRSVDARKKPQLFYVCTVDVQAAGERKLLNRARKTGNRNIIPAPAAAYQLPPCGTEKLSHRPVIAGSGPAGLFCAWLLAKAGYQPLILERGDEAAVRKQKVDAFWAGGPLDTQSNVQFGEGGAGTFSDGKLNTSVKDPAGRNRKVLELFVEAGAPEQILWDQKPHLGTDLLITIITTLRRQIEDMGGEFCFRSQVTDLETKGGRLSRIQINHSRWIDAQVLVAAIGHSARDTFAMLKERGAAMEAKSFAVGVRIEHPQSMINFSQYGVSRQEELGAASYKLTCQLPSKRGVYSFCMCPGGYVVNASSEEGLLAVNGMSYHSRAGENANSAMIVTVSPEDYLPYSTPEAGVLAGVDFQRYLEKRAYAVGRGKIPVQTFADFCRKEETTSFGQVSPCMRGGFSMANVAEIFPEVIWQSLADGIAICGRKIEGFDRPDALLSGVESRTSSPVRILRDETFQSSILGLYPCGEGAGYAGGITSAAMDGLKVAEAVCKKYMNFL</sequence>
<feature type="domain" description="FAD-dependent protein C-terminal" evidence="1">
    <location>
        <begin position="286"/>
        <end position="484"/>
    </location>
</feature>
<evidence type="ECO:0000313" key="2">
    <source>
        <dbReference type="EMBL" id="HIV11724.1"/>
    </source>
</evidence>
<gene>
    <name evidence="2" type="ORF">IAA63_01105</name>
</gene>
<evidence type="ECO:0000259" key="1">
    <source>
        <dbReference type="Pfam" id="PF21688"/>
    </source>
</evidence>
<accession>A0A9D1NTC5</accession>
<dbReference type="Proteomes" id="UP000886723">
    <property type="component" value="Unassembled WGS sequence"/>
</dbReference>
<dbReference type="PIRSF" id="PIRSF038984">
    <property type="entry name" value="FAD_binding_protein"/>
    <property type="match status" value="1"/>
</dbReference>
<reference evidence="2" key="2">
    <citation type="journal article" date="2021" name="PeerJ">
        <title>Extensive microbial diversity within the chicken gut microbiome revealed by metagenomics and culture.</title>
        <authorList>
            <person name="Gilroy R."/>
            <person name="Ravi A."/>
            <person name="Getino M."/>
            <person name="Pursley I."/>
            <person name="Horton D.L."/>
            <person name="Alikhan N.F."/>
            <person name="Baker D."/>
            <person name="Gharbi K."/>
            <person name="Hall N."/>
            <person name="Watson M."/>
            <person name="Adriaenssens E.M."/>
            <person name="Foster-Nyarko E."/>
            <person name="Jarju S."/>
            <person name="Secka A."/>
            <person name="Antonio M."/>
            <person name="Oren A."/>
            <person name="Chaudhuri R.R."/>
            <person name="La Ragione R."/>
            <person name="Hildebrand F."/>
            <person name="Pallen M.J."/>
        </authorList>
    </citation>
    <scope>NUCLEOTIDE SEQUENCE</scope>
    <source>
        <strain evidence="2">ChiBcec2-4451</strain>
    </source>
</reference>
<dbReference type="SUPFAM" id="SSF51905">
    <property type="entry name" value="FAD/NAD(P)-binding domain"/>
    <property type="match status" value="1"/>
</dbReference>
<dbReference type="Pfam" id="PF13450">
    <property type="entry name" value="NAD_binding_8"/>
    <property type="match status" value="1"/>
</dbReference>
<dbReference type="Gene3D" id="3.30.70.2700">
    <property type="match status" value="1"/>
</dbReference>
<dbReference type="PANTHER" id="PTHR42842:SF3">
    <property type="entry name" value="FAD_NAD(P)-BINDING OXIDOREDUCTASE FAMILY PROTEIN"/>
    <property type="match status" value="1"/>
</dbReference>
<dbReference type="InterPro" id="IPR049516">
    <property type="entry name" value="FAD-depend_C"/>
</dbReference>
<reference evidence="2" key="1">
    <citation type="submission" date="2020-10" db="EMBL/GenBank/DDBJ databases">
        <authorList>
            <person name="Gilroy R."/>
        </authorList>
    </citation>
    <scope>NUCLEOTIDE SEQUENCE</scope>
    <source>
        <strain evidence="2">ChiBcec2-4451</strain>
    </source>
</reference>
<dbReference type="PANTHER" id="PTHR42842">
    <property type="entry name" value="FAD/NAD(P)-BINDING OXIDOREDUCTASE"/>
    <property type="match status" value="1"/>
</dbReference>
<dbReference type="Pfam" id="PF21688">
    <property type="entry name" value="FAD-depend_C"/>
    <property type="match status" value="1"/>
</dbReference>
<protein>
    <submittedName>
        <fullName evidence="2">NAD(P)-binding protein</fullName>
    </submittedName>
</protein>
<name>A0A9D1NTC5_9FIRM</name>
<dbReference type="InterPro" id="IPR036188">
    <property type="entry name" value="FAD/NAD-bd_sf"/>
</dbReference>
<dbReference type="EMBL" id="DVON01000025">
    <property type="protein sequence ID" value="HIV11724.1"/>
    <property type="molecule type" value="Genomic_DNA"/>
</dbReference>
<proteinExistence type="predicted"/>
<dbReference type="Gene3D" id="3.50.50.60">
    <property type="entry name" value="FAD/NAD(P)-binding domain"/>
    <property type="match status" value="2"/>
</dbReference>